<organism evidence="2 3">
    <name type="scientific">Macrostomum lignano</name>
    <dbReference type="NCBI Taxonomy" id="282301"/>
    <lineage>
        <taxon>Eukaryota</taxon>
        <taxon>Metazoa</taxon>
        <taxon>Spiralia</taxon>
        <taxon>Lophotrochozoa</taxon>
        <taxon>Platyhelminthes</taxon>
        <taxon>Rhabditophora</taxon>
        <taxon>Macrostomorpha</taxon>
        <taxon>Macrostomida</taxon>
        <taxon>Macrostomidae</taxon>
        <taxon>Macrostomum</taxon>
    </lineage>
</organism>
<protein>
    <submittedName>
        <fullName evidence="3">Secreted protein</fullName>
    </submittedName>
</protein>
<accession>A0A1I8FGD1</accession>
<proteinExistence type="predicted"/>
<sequence length="100" mass="10420">MPPALSWLNGLPLSAAVCISFGEPTSEAAATAAAAVCRRRKTTPAPTLTLEAFDEHLRVTAASEASPSCATVWPSARRACDALPPGRPHDLRQSPISAVQ</sequence>
<reference evidence="3" key="1">
    <citation type="submission" date="2016-11" db="UniProtKB">
        <authorList>
            <consortium name="WormBaseParasite"/>
        </authorList>
    </citation>
    <scope>IDENTIFICATION</scope>
</reference>
<feature type="chain" id="PRO_5009318706" evidence="1">
    <location>
        <begin position="17"/>
        <end position="100"/>
    </location>
</feature>
<keyword evidence="2" id="KW-1185">Reference proteome</keyword>
<keyword evidence="1" id="KW-0732">Signal</keyword>
<evidence type="ECO:0000256" key="1">
    <source>
        <dbReference type="SAM" id="SignalP"/>
    </source>
</evidence>
<dbReference type="Proteomes" id="UP000095280">
    <property type="component" value="Unplaced"/>
</dbReference>
<feature type="signal peptide" evidence="1">
    <location>
        <begin position="1"/>
        <end position="16"/>
    </location>
</feature>
<name>A0A1I8FGD1_9PLAT</name>
<evidence type="ECO:0000313" key="2">
    <source>
        <dbReference type="Proteomes" id="UP000095280"/>
    </source>
</evidence>
<dbReference type="AlphaFoldDB" id="A0A1I8FGD1"/>
<evidence type="ECO:0000313" key="3">
    <source>
        <dbReference type="WBParaSite" id="maker-unitig_31959-snap-gene-0.2-mRNA-1"/>
    </source>
</evidence>
<dbReference type="WBParaSite" id="maker-unitig_31959-snap-gene-0.2-mRNA-1">
    <property type="protein sequence ID" value="maker-unitig_31959-snap-gene-0.2-mRNA-1"/>
    <property type="gene ID" value="maker-unitig_31959-snap-gene-0.2"/>
</dbReference>